<keyword evidence="5" id="KW-1185">Reference proteome</keyword>
<gene>
    <name evidence="4" type="ORF">D1610_01505</name>
</gene>
<dbReference type="InterPro" id="IPR050640">
    <property type="entry name" value="Bact_2-comp_sensor_kinase"/>
</dbReference>
<keyword evidence="1" id="KW-1133">Transmembrane helix</keyword>
<dbReference type="EMBL" id="QWLV01000001">
    <property type="protein sequence ID" value="RHW18851.1"/>
    <property type="molecule type" value="Genomic_DNA"/>
</dbReference>
<accession>A0A396RYP0</accession>
<dbReference type="GO" id="GO:0016020">
    <property type="term" value="C:membrane"/>
    <property type="evidence" value="ECO:0007669"/>
    <property type="project" value="InterPro"/>
</dbReference>
<protein>
    <submittedName>
        <fullName evidence="4">Uncharacterized protein</fullName>
    </submittedName>
</protein>
<feature type="domain" description="Signal transduction histidine kinase internal region" evidence="3">
    <location>
        <begin position="176"/>
        <end position="256"/>
    </location>
</feature>
<feature type="transmembrane region" description="Helical" evidence="1">
    <location>
        <begin position="116"/>
        <end position="140"/>
    </location>
</feature>
<dbReference type="RefSeq" id="WP_118862358.1">
    <property type="nucleotide sequence ID" value="NZ_QWLV01000001.1"/>
</dbReference>
<dbReference type="GO" id="GO:0000155">
    <property type="term" value="F:phosphorelay sensor kinase activity"/>
    <property type="evidence" value="ECO:0007669"/>
    <property type="project" value="InterPro"/>
</dbReference>
<feature type="transmembrane region" description="Helical" evidence="1">
    <location>
        <begin position="12"/>
        <end position="33"/>
    </location>
</feature>
<evidence type="ECO:0000313" key="5">
    <source>
        <dbReference type="Proteomes" id="UP000266693"/>
    </source>
</evidence>
<organism evidence="4 5">
    <name type="scientific">Sphingomonas gilva</name>
    <dbReference type="NCBI Taxonomy" id="2305907"/>
    <lineage>
        <taxon>Bacteria</taxon>
        <taxon>Pseudomonadati</taxon>
        <taxon>Pseudomonadota</taxon>
        <taxon>Alphaproteobacteria</taxon>
        <taxon>Sphingomonadales</taxon>
        <taxon>Sphingomonadaceae</taxon>
        <taxon>Sphingomonas</taxon>
    </lineage>
</organism>
<dbReference type="Pfam" id="PF02518">
    <property type="entry name" value="HATPase_c"/>
    <property type="match status" value="1"/>
</dbReference>
<dbReference type="Gene3D" id="3.30.565.10">
    <property type="entry name" value="Histidine kinase-like ATPase, C-terminal domain"/>
    <property type="match status" value="1"/>
</dbReference>
<evidence type="ECO:0000313" key="4">
    <source>
        <dbReference type="EMBL" id="RHW18851.1"/>
    </source>
</evidence>
<reference evidence="4 5" key="1">
    <citation type="submission" date="2018-08" db="EMBL/GenBank/DDBJ databases">
        <title>The multiple taxonomic identification of Sphingomonas gilva.</title>
        <authorList>
            <person name="Zhu D."/>
            <person name="Zheng S."/>
        </authorList>
    </citation>
    <scope>NUCLEOTIDE SEQUENCE [LARGE SCALE GENOMIC DNA]</scope>
    <source>
        <strain evidence="4 5">ZDH117</strain>
    </source>
</reference>
<sequence length="371" mass="39490">MDGLDRTIRRQAITLTIGLWVANAGLFMLPALLSDFPMPAPMIVGIVTTVALGIPISAIVFRAAWRLRDAVPWRRYGATLLVAQAMAALIALIDAFKGAWLMHWFDPAFGVEDPGFRAIANFAGWAPLFALIAAMYLILIHNAQLSARARELADAREAASGAALAAAEAESAATAARLETLRYQLNPHFLFNTLNAISSAVVTGRADVAEAMLGKLSDFLRGTLTAPKNGMVTIEDELQTLSDYLEIEAARLGERLRVEMHCPPHLREVPLPGFLLQPLVENAIKHGVGATSRTVSVRIDVAEAEDAVRLCIADDAGAAPADADKAGTGVGLANVRARLAAIYGDAAQLDAGHRDGGFVACVTVPRETLRG</sequence>
<dbReference type="SUPFAM" id="SSF55874">
    <property type="entry name" value="ATPase domain of HSP90 chaperone/DNA topoisomerase II/histidine kinase"/>
    <property type="match status" value="1"/>
</dbReference>
<evidence type="ECO:0000259" key="2">
    <source>
        <dbReference type="Pfam" id="PF02518"/>
    </source>
</evidence>
<dbReference type="InterPro" id="IPR036890">
    <property type="entry name" value="HATPase_C_sf"/>
</dbReference>
<name>A0A396RYP0_9SPHN</name>
<feature type="transmembrane region" description="Helical" evidence="1">
    <location>
        <begin position="39"/>
        <end position="64"/>
    </location>
</feature>
<evidence type="ECO:0000256" key="1">
    <source>
        <dbReference type="SAM" id="Phobius"/>
    </source>
</evidence>
<dbReference type="Proteomes" id="UP000266693">
    <property type="component" value="Unassembled WGS sequence"/>
</dbReference>
<dbReference type="InterPro" id="IPR010559">
    <property type="entry name" value="Sig_transdc_His_kin_internal"/>
</dbReference>
<dbReference type="PANTHER" id="PTHR34220">
    <property type="entry name" value="SENSOR HISTIDINE KINASE YPDA"/>
    <property type="match status" value="1"/>
</dbReference>
<proteinExistence type="predicted"/>
<feature type="domain" description="Histidine kinase/HSP90-like ATPase" evidence="2">
    <location>
        <begin position="275"/>
        <end position="366"/>
    </location>
</feature>
<dbReference type="OrthoDB" id="2514702at2"/>
<feature type="transmembrane region" description="Helical" evidence="1">
    <location>
        <begin position="76"/>
        <end position="96"/>
    </location>
</feature>
<dbReference type="PANTHER" id="PTHR34220:SF9">
    <property type="entry name" value="SIGNAL TRANSDUCTION HISTIDINE KINASE INTERNAL REGION DOMAIN-CONTAINING PROTEIN"/>
    <property type="match status" value="1"/>
</dbReference>
<dbReference type="Pfam" id="PF06580">
    <property type="entry name" value="His_kinase"/>
    <property type="match status" value="1"/>
</dbReference>
<comment type="caution">
    <text evidence="4">The sequence shown here is derived from an EMBL/GenBank/DDBJ whole genome shotgun (WGS) entry which is preliminary data.</text>
</comment>
<evidence type="ECO:0000259" key="3">
    <source>
        <dbReference type="Pfam" id="PF06580"/>
    </source>
</evidence>
<keyword evidence="1" id="KW-0472">Membrane</keyword>
<dbReference type="AlphaFoldDB" id="A0A396RYP0"/>
<dbReference type="InterPro" id="IPR003594">
    <property type="entry name" value="HATPase_dom"/>
</dbReference>
<keyword evidence="1" id="KW-0812">Transmembrane</keyword>